<reference evidence="2" key="3">
    <citation type="submission" date="2008-04" db="EMBL/GenBank/DDBJ databases">
        <title>Complete sequence of chromosome of Exiguobacterium sibiricum 255-15.</title>
        <authorList>
            <consortium name="US DOE Joint Genome Institute"/>
            <person name="Copeland A."/>
            <person name="Lucas S."/>
            <person name="Lapidus A."/>
            <person name="Glavina del Rio T."/>
            <person name="Dalin E."/>
            <person name="Tice H."/>
            <person name="Bruce D."/>
            <person name="Goodwin L."/>
            <person name="Pitluck S."/>
            <person name="Kiss H."/>
            <person name="Chertkov O."/>
            <person name="Monk C."/>
            <person name="Brettin T."/>
            <person name="Detter J.C."/>
            <person name="Han C."/>
            <person name="Kuske C.R."/>
            <person name="Schmutz J."/>
            <person name="Larimer F."/>
            <person name="Land M."/>
            <person name="Hauser L."/>
            <person name="Kyrpides N."/>
            <person name="Mikhailova N."/>
            <person name="Vishnivetskaya T."/>
            <person name="Rodrigues D.F."/>
            <person name="Gilichinsky D."/>
            <person name="Tiedje J."/>
            <person name="Richardson P."/>
        </authorList>
    </citation>
    <scope>NUCLEOTIDE SEQUENCE [LARGE SCALE GENOMIC DNA]</scope>
    <source>
        <strain evidence="2">DSM 17290 / CIP 109462 / JCM 13490 / 255-15</strain>
    </source>
</reference>
<dbReference type="Proteomes" id="UP000001681">
    <property type="component" value="Chromosome"/>
</dbReference>
<proteinExistence type="predicted"/>
<dbReference type="AlphaFoldDB" id="B1YJW2"/>
<dbReference type="RefSeq" id="WP_012371017.1">
    <property type="nucleotide sequence ID" value="NC_010556.1"/>
</dbReference>
<keyword evidence="2" id="KW-1185">Reference proteome</keyword>
<dbReference type="STRING" id="262543.Exig_2148"/>
<gene>
    <name evidence="1" type="ordered locus">Exig_2148</name>
</gene>
<organism evidence="1 2">
    <name type="scientific">Exiguobacterium sibiricum (strain DSM 17290 / CCUG 55495 / CIP 109462 / JCM 13490 / 255-15)</name>
    <dbReference type="NCBI Taxonomy" id="262543"/>
    <lineage>
        <taxon>Bacteria</taxon>
        <taxon>Bacillati</taxon>
        <taxon>Bacillota</taxon>
        <taxon>Bacilli</taxon>
        <taxon>Bacillales</taxon>
        <taxon>Bacillales Family XII. Incertae Sedis</taxon>
        <taxon>Exiguobacterium</taxon>
    </lineage>
</organism>
<dbReference type="KEGG" id="esi:Exig_2148"/>
<accession>B1YJW2</accession>
<reference evidence="1 2" key="1">
    <citation type="journal article" date="2006" name="Extremophiles">
        <title>Characterization of Exiguobacterium isolates from the Siberian permafrost. Description of Exiguobacterium sibiricum sp. nov.</title>
        <authorList>
            <person name="Rodrigues D.F."/>
            <person name="Goris J."/>
            <person name="Vishnivetskaya T."/>
            <person name="Gilichinsky D."/>
            <person name="Thomashow M.F."/>
            <person name="Tiedje J.M."/>
        </authorList>
    </citation>
    <scope>NUCLEOTIDE SEQUENCE [LARGE SCALE GENOMIC DNA]</scope>
    <source>
        <strain evidence="2">DSM 17290 / CIP 109462 / JCM 13490 / 255-15</strain>
    </source>
</reference>
<name>B1YJW2_EXIS2</name>
<evidence type="ECO:0000313" key="1">
    <source>
        <dbReference type="EMBL" id="ACB61600.1"/>
    </source>
</evidence>
<protein>
    <submittedName>
        <fullName evidence="1">Uncharacterized protein</fullName>
    </submittedName>
</protein>
<dbReference type="EMBL" id="CP001022">
    <property type="protein sequence ID" value="ACB61600.1"/>
    <property type="molecule type" value="Genomic_DNA"/>
</dbReference>
<sequence length="340" mass="39635">MTVKQSQSRWMEQPLSDERKRLARLSQDELATELERLKSLETEEDILYVLYTIQEAFLTNDQEVEAYLQVVNPFLEVDGVEQLSALFMYEKGERYSFDLALRTASPYLPYGLALKLDEMTQSLSRKKGNIGQTDDSSYVKVREQSHLRLVPGDRVDRYRLGTMDEQFRLIGQFDLQADPSFVRYLIEDYFTGEDVNEQSALVIQTLLPQLPADRALFPVRIRIPSIGLDHEFESPEQLERHVTRQALELQSFSNETFRLKRMDPFKALLFMNWYQIVFPTEVLEQGNRWQEWVDAVEELAESDFTSETPPPDLSGQAQKIYQAVHFLLPEGKQYEQALLL</sequence>
<reference evidence="1 2" key="2">
    <citation type="journal article" date="2008" name="BMC Genomics">
        <title>Architecture of thermal adaptation in an Exiguobacterium sibiricum strain isolated from 3 million year old permafrost: a genome and transcriptome approach.</title>
        <authorList>
            <person name="Rodrigues D.F."/>
            <person name="Ivanova N."/>
            <person name="He Z."/>
            <person name="Huebner M."/>
            <person name="Zhou J."/>
            <person name="Tiedje J.M."/>
        </authorList>
    </citation>
    <scope>NUCLEOTIDE SEQUENCE [LARGE SCALE GENOMIC DNA]</scope>
    <source>
        <strain evidence="2">DSM 17290 / CIP 109462 / JCM 13490 / 255-15</strain>
    </source>
</reference>
<evidence type="ECO:0000313" key="2">
    <source>
        <dbReference type="Proteomes" id="UP000001681"/>
    </source>
</evidence>
<dbReference type="HOGENOM" id="CLU_820730_0_0_9"/>